<dbReference type="Pfam" id="PF01818">
    <property type="entry name" value="Translat_reg"/>
    <property type="match status" value="1"/>
</dbReference>
<keyword evidence="4" id="KW-0810">Translation regulation</keyword>
<sequence length="219" mass="25549">MMKLTDVLDETNVAHTLHRDEFIESYLIEVKLKCPLHQIKSMLNRIGIVNEKEKKVVQIAHILVSRGKFYLGHFKMFLQMQGNECEILERDMGYLVSVINNLVEWGKIELVEPHAIDVKSRFDCYKVVKINEVSDWNFVKKFTFRKRENKNENSTKKRLSTDQTSNSGKQNIGRDSSNTKRRDNNPINRNDRGNGTKQRIQGGREGNLRSWGNRVRENG</sequence>
<evidence type="ECO:0000313" key="7">
    <source>
        <dbReference type="Proteomes" id="UP000433471"/>
    </source>
</evidence>
<evidence type="ECO:0000256" key="1">
    <source>
        <dbReference type="ARBA" id="ARBA00003563"/>
    </source>
</evidence>
<dbReference type="Proteomes" id="UP000433471">
    <property type="component" value="Segment"/>
</dbReference>
<evidence type="ECO:0000256" key="2">
    <source>
        <dbReference type="ARBA" id="ARBA00017936"/>
    </source>
</evidence>
<name>A0A6B9J997_9CAUD</name>
<feature type="compositionally biased region" description="Basic and acidic residues" evidence="5">
    <location>
        <begin position="177"/>
        <end position="194"/>
    </location>
</feature>
<dbReference type="Gene3D" id="3.30.70.650">
    <property type="entry name" value="Translation repressor RegA"/>
    <property type="match status" value="1"/>
</dbReference>
<reference evidence="6 7" key="1">
    <citation type="submission" date="2019-11" db="EMBL/GenBank/DDBJ databases">
        <title>Characterization of a novel member of the family Ackermannviridae.</title>
        <authorList>
            <person name="Maina A.N."/>
            <person name="Mwaura F.B."/>
            <person name="Jumba M."/>
        </authorList>
    </citation>
    <scope>NUCLEOTIDE SEQUENCE [LARGE SCALE GENOMIC DNA]</scope>
</reference>
<dbReference type="InterPro" id="IPR036516">
    <property type="entry name" value="Transl_repress_RegA_sf"/>
</dbReference>
<dbReference type="GO" id="GO:0003723">
    <property type="term" value="F:RNA binding"/>
    <property type="evidence" value="ECO:0007669"/>
    <property type="project" value="InterPro"/>
</dbReference>
<feature type="compositionally biased region" description="Polar residues" evidence="5">
    <location>
        <begin position="161"/>
        <end position="176"/>
    </location>
</feature>
<comment type="function">
    <text evidence="1">Controls the translation of a number of proteins (such as regA itself, rIIB and at least 35 others) by binding to their mRNA.</text>
</comment>
<protein>
    <recommendedName>
        <fullName evidence="2">Translation repressor protein</fullName>
    </recommendedName>
</protein>
<proteinExistence type="predicted"/>
<organism evidence="6 7">
    <name type="scientific">Vibrio phage vB_VchM_Kuja</name>
    <dbReference type="NCBI Taxonomy" id="2686437"/>
    <lineage>
        <taxon>Viruses</taxon>
        <taxon>Duplodnaviria</taxon>
        <taxon>Heunggongvirae</taxon>
        <taxon>Uroviricota</taxon>
        <taxon>Caudoviricetes</taxon>
        <taxon>Pantevenvirales</taxon>
        <taxon>Ackermannviridae</taxon>
        <taxon>Kujavirus</taxon>
        <taxon>Kujavirus kuja</taxon>
    </lineage>
</organism>
<evidence type="ECO:0000313" key="6">
    <source>
        <dbReference type="EMBL" id="QGZ15999.1"/>
    </source>
</evidence>
<evidence type="ECO:0000256" key="5">
    <source>
        <dbReference type="SAM" id="MobiDB-lite"/>
    </source>
</evidence>
<gene>
    <name evidence="6" type="ORF">Kuja_0080</name>
</gene>
<dbReference type="EMBL" id="MN718199">
    <property type="protein sequence ID" value="QGZ15999.1"/>
    <property type="molecule type" value="Genomic_DNA"/>
</dbReference>
<evidence type="ECO:0000256" key="4">
    <source>
        <dbReference type="ARBA" id="ARBA00022845"/>
    </source>
</evidence>
<keyword evidence="3" id="KW-0678">Repressor</keyword>
<feature type="region of interest" description="Disordered" evidence="5">
    <location>
        <begin position="149"/>
        <end position="219"/>
    </location>
</feature>
<accession>A0A6B9J997</accession>
<dbReference type="SUPFAM" id="SSF55064">
    <property type="entry name" value="Translational regulator protein regA"/>
    <property type="match status" value="1"/>
</dbReference>
<evidence type="ECO:0000256" key="3">
    <source>
        <dbReference type="ARBA" id="ARBA00022491"/>
    </source>
</evidence>
<keyword evidence="7" id="KW-1185">Reference proteome</keyword>
<dbReference type="InterPro" id="IPR002702">
    <property type="entry name" value="Transl_repress_RegA"/>
</dbReference>